<keyword evidence="9" id="KW-1185">Reference proteome</keyword>
<proteinExistence type="predicted"/>
<feature type="compositionally biased region" description="Polar residues" evidence="6">
    <location>
        <begin position="591"/>
        <end position="602"/>
    </location>
</feature>
<feature type="compositionally biased region" description="Polar residues" evidence="6">
    <location>
        <begin position="37"/>
        <end position="52"/>
    </location>
</feature>
<evidence type="ECO:0000256" key="4">
    <source>
        <dbReference type="ARBA" id="ARBA00037770"/>
    </source>
</evidence>
<comment type="caution">
    <text evidence="8">The sequence shown here is derived from an EMBL/GenBank/DDBJ whole genome shotgun (WGS) entry which is preliminary data.</text>
</comment>
<accession>A0A9W8B1W2</accession>
<dbReference type="Proteomes" id="UP001151582">
    <property type="component" value="Unassembled WGS sequence"/>
</dbReference>
<dbReference type="EMBL" id="JANBQB010000361">
    <property type="protein sequence ID" value="KAJ1977281.1"/>
    <property type="molecule type" value="Genomic_DNA"/>
</dbReference>
<name>A0A9W8B1W2_9FUNG</name>
<evidence type="ECO:0000256" key="5">
    <source>
        <dbReference type="ARBA" id="ARBA00039902"/>
    </source>
</evidence>
<dbReference type="CDD" id="cd01857">
    <property type="entry name" value="HSR1_MMR1"/>
    <property type="match status" value="1"/>
</dbReference>
<dbReference type="InterPro" id="IPR043358">
    <property type="entry name" value="GNL1-like"/>
</dbReference>
<dbReference type="InterPro" id="IPR027417">
    <property type="entry name" value="P-loop_NTPase"/>
</dbReference>
<evidence type="ECO:0000256" key="2">
    <source>
        <dbReference type="ARBA" id="ARBA00022741"/>
    </source>
</evidence>
<dbReference type="Pfam" id="PF01926">
    <property type="entry name" value="MMR_HSR1"/>
    <property type="match status" value="1"/>
</dbReference>
<dbReference type="PANTHER" id="PTHR45709">
    <property type="entry name" value="LARGE SUBUNIT GTPASE 1 HOMOLOG-RELATED"/>
    <property type="match status" value="1"/>
</dbReference>
<feature type="domain" description="CP-type G" evidence="7">
    <location>
        <begin position="173"/>
        <end position="429"/>
    </location>
</feature>
<evidence type="ECO:0000256" key="6">
    <source>
        <dbReference type="SAM" id="MobiDB-lite"/>
    </source>
</evidence>
<evidence type="ECO:0000256" key="3">
    <source>
        <dbReference type="ARBA" id="ARBA00023134"/>
    </source>
</evidence>
<feature type="region of interest" description="Disordered" evidence="6">
    <location>
        <begin position="319"/>
        <end position="364"/>
    </location>
</feature>
<evidence type="ECO:0000256" key="1">
    <source>
        <dbReference type="ARBA" id="ARBA00022553"/>
    </source>
</evidence>
<dbReference type="GO" id="GO:0005525">
    <property type="term" value="F:GTP binding"/>
    <property type="evidence" value="ECO:0007669"/>
    <property type="project" value="UniProtKB-KW"/>
</dbReference>
<keyword evidence="1" id="KW-0597">Phosphoprotein</keyword>
<keyword evidence="2" id="KW-0547">Nucleotide-binding</keyword>
<protein>
    <recommendedName>
        <fullName evidence="5">Guanine nucleotide-binding protein-like 1</fullName>
    </recommendedName>
</protein>
<evidence type="ECO:0000313" key="9">
    <source>
        <dbReference type="Proteomes" id="UP001151582"/>
    </source>
</evidence>
<dbReference type="PROSITE" id="PS51721">
    <property type="entry name" value="G_CP"/>
    <property type="match status" value="1"/>
</dbReference>
<comment type="function">
    <text evidence="4">Possible regulatory or functional link with the histocompatibility cluster.</text>
</comment>
<gene>
    <name evidence="8" type="ORF">H4R34_003642</name>
</gene>
<dbReference type="InterPro" id="IPR006073">
    <property type="entry name" value="GTP-bd"/>
</dbReference>
<dbReference type="PRINTS" id="PR00326">
    <property type="entry name" value="GTP1OBG"/>
</dbReference>
<feature type="compositionally biased region" description="Basic residues" evidence="6">
    <location>
        <begin position="1"/>
        <end position="25"/>
    </location>
</feature>
<dbReference type="Gene3D" id="3.40.50.300">
    <property type="entry name" value="P-loop containing nucleotide triphosphate hydrolases"/>
    <property type="match status" value="1"/>
</dbReference>
<dbReference type="SUPFAM" id="SSF52540">
    <property type="entry name" value="P-loop containing nucleoside triphosphate hydrolases"/>
    <property type="match status" value="1"/>
</dbReference>
<dbReference type="PANTHER" id="PTHR45709:SF3">
    <property type="entry name" value="GUANINE NUCLEOTIDE-BINDING PROTEIN-LIKE 1"/>
    <property type="match status" value="1"/>
</dbReference>
<dbReference type="InterPro" id="IPR030378">
    <property type="entry name" value="G_CP_dom"/>
</dbReference>
<evidence type="ECO:0000259" key="7">
    <source>
        <dbReference type="PROSITE" id="PS51721"/>
    </source>
</evidence>
<dbReference type="OrthoDB" id="61815at2759"/>
<sequence length="618" mass="69487">MPRKVAYSGKKKREQLRQRKERKRHDHSDFSDDGASRAQSTARWPTHGSPTNAAPGHATAESAAQLPVTAPAVVREDKLLSQFDKLTREQIQANRLKSMEPLVRLPKSALEIAVEDVYTSTIAIPQRPPWKPSDSKRQLETREVQFFSGWINNILDTYEPGQLSFFEKNLEVWRQLWRVVEISDIILVVTDIRHPLLHFPPSLYEYVVRCEGKKMILVLNKADLVTSSIVNAWRDYFQREFPELLVTTFACFEQHLTAVDETNIGDMRQRLRRPRSRRYKARGAFELLRLCRDIAEAKPGVDVVWDDILARYAPEKDNSQNMFAESDDSESEDQISLSTAAKEAHQSDAKGQGDMGAHNSSASEVDPHHQYLTIGLVGHPNVGKSTLINSLVGKIVVSASKTPGHTKHFQTIHLSKELRLCDCPGLVFPSLVSKPLQILTGLYNIAQVQEPYTPIQYMAERLPVENILNLEPTEDMLARGERYWSAWTICEAYAMKRGYFTPKGKLLDVYRAANAILRLVVDGRILLSFKPPHFHRGRYEGQTGTHVPLVPSDESSNRILGSDGPSPTPDDQSSFHAADSGAESTDEPDSDSMSAFSKSPPTSKGAFELLGDMDDDMI</sequence>
<keyword evidence="3" id="KW-0342">GTP-binding</keyword>
<dbReference type="GO" id="GO:0003924">
    <property type="term" value="F:GTPase activity"/>
    <property type="evidence" value="ECO:0007669"/>
    <property type="project" value="InterPro"/>
</dbReference>
<feature type="region of interest" description="Disordered" evidence="6">
    <location>
        <begin position="1"/>
        <end position="61"/>
    </location>
</feature>
<feature type="region of interest" description="Disordered" evidence="6">
    <location>
        <begin position="537"/>
        <end position="618"/>
    </location>
</feature>
<organism evidence="8 9">
    <name type="scientific">Dimargaris verticillata</name>
    <dbReference type="NCBI Taxonomy" id="2761393"/>
    <lineage>
        <taxon>Eukaryota</taxon>
        <taxon>Fungi</taxon>
        <taxon>Fungi incertae sedis</taxon>
        <taxon>Zoopagomycota</taxon>
        <taxon>Kickxellomycotina</taxon>
        <taxon>Dimargaritomycetes</taxon>
        <taxon>Dimargaritales</taxon>
        <taxon>Dimargaritaceae</taxon>
        <taxon>Dimargaris</taxon>
    </lineage>
</organism>
<dbReference type="AlphaFoldDB" id="A0A9W8B1W2"/>
<evidence type="ECO:0000313" key="8">
    <source>
        <dbReference type="EMBL" id="KAJ1977281.1"/>
    </source>
</evidence>
<reference evidence="8" key="1">
    <citation type="submission" date="2022-07" db="EMBL/GenBank/DDBJ databases">
        <title>Phylogenomic reconstructions and comparative analyses of Kickxellomycotina fungi.</title>
        <authorList>
            <person name="Reynolds N.K."/>
            <person name="Stajich J.E."/>
            <person name="Barry K."/>
            <person name="Grigoriev I.V."/>
            <person name="Crous P."/>
            <person name="Smith M.E."/>
        </authorList>
    </citation>
    <scope>NUCLEOTIDE SEQUENCE</scope>
    <source>
        <strain evidence="8">RSA 567</strain>
    </source>
</reference>